<dbReference type="AlphaFoldDB" id="A0A6G7VM37"/>
<dbReference type="Gene3D" id="3.30.9.10">
    <property type="entry name" value="D-Amino Acid Oxidase, subunit A, domain 2"/>
    <property type="match status" value="1"/>
</dbReference>
<dbReference type="Gene3D" id="3.50.50.60">
    <property type="entry name" value="FAD/NAD(P)-binding domain"/>
    <property type="match status" value="1"/>
</dbReference>
<reference evidence="3 4" key="1">
    <citation type="submission" date="2020-03" db="EMBL/GenBank/DDBJ databases">
        <title>Complete genome sequence of Monaibacterium sp. ALG8 with diverse plasmids.</title>
        <authorList>
            <person name="Sun C."/>
        </authorList>
    </citation>
    <scope>NUCLEOTIDE SEQUENCE [LARGE SCALE GENOMIC DNA]</scope>
    <source>
        <strain evidence="3 4">ALG8</strain>
    </source>
</reference>
<dbReference type="PANTHER" id="PTHR13847:SF275">
    <property type="entry name" value="GAMMA-GLUTAMYLPUTRESCINE OXIDOREDUCTASE"/>
    <property type="match status" value="1"/>
</dbReference>
<dbReference type="PANTHER" id="PTHR13847">
    <property type="entry name" value="SARCOSINE DEHYDROGENASE-RELATED"/>
    <property type="match status" value="1"/>
</dbReference>
<gene>
    <name evidence="3" type="ORF">G8E03_08825</name>
</gene>
<evidence type="ECO:0000313" key="3">
    <source>
        <dbReference type="EMBL" id="QIK40857.1"/>
    </source>
</evidence>
<keyword evidence="1" id="KW-0560">Oxidoreductase</keyword>
<dbReference type="KEGG" id="mon:G8E03_08825"/>
<sequence length="420" mass="44853">MIEPPGLWRDTCAEHVDSTPLMGDVTTDVAVIGGGFTGLSTALHLAEAGCDVHLLEASAIGAGASGRNVGLVNAGLWLPPQKIRARLGAQIGGRLVEELGHAPRLVFDLIERHQIQCEATRAGTIHVAQTPRQCADLRERAEMWQELGAPVTFLDAQQTAERTGSATFIGGLFDGRAGTVQPLSYARGLARAALSAGAMISDHSRVRAITRDPDGGWHLHTAQGSLGARRIVIATNAQTGDLWPRLDRCQSRIDYFQLATQPLGDRAAHILPAGEGIWNCGTIMISLRRDQAGRIILGSMGRIVTTARLSERWASRTLARLLPDLGPVEWQSAWHGTIGTTPDKLPRIVQLDRDVFAPFGYNGRGIAPGTAFGMGLAQLLTGTGSCALPLSAPQPLRAPRTYARALDAALLARKAFGTMF</sequence>
<dbReference type="EMBL" id="CP049811">
    <property type="protein sequence ID" value="QIK40857.1"/>
    <property type="molecule type" value="Genomic_DNA"/>
</dbReference>
<keyword evidence="4" id="KW-1185">Reference proteome</keyword>
<feature type="domain" description="FAD dependent oxidoreductase" evidence="2">
    <location>
        <begin position="28"/>
        <end position="379"/>
    </location>
</feature>
<evidence type="ECO:0000256" key="1">
    <source>
        <dbReference type="ARBA" id="ARBA00023002"/>
    </source>
</evidence>
<dbReference type="GO" id="GO:0005737">
    <property type="term" value="C:cytoplasm"/>
    <property type="evidence" value="ECO:0007669"/>
    <property type="project" value="TreeGrafter"/>
</dbReference>
<accession>A0A6G7VM37</accession>
<evidence type="ECO:0000313" key="4">
    <source>
        <dbReference type="Proteomes" id="UP000500791"/>
    </source>
</evidence>
<proteinExistence type="predicted"/>
<dbReference type="Proteomes" id="UP000500791">
    <property type="component" value="Chromosome"/>
</dbReference>
<dbReference type="InterPro" id="IPR006076">
    <property type="entry name" value="FAD-dep_OxRdtase"/>
</dbReference>
<dbReference type="Pfam" id="PF01266">
    <property type="entry name" value="DAO"/>
    <property type="match status" value="1"/>
</dbReference>
<evidence type="ECO:0000259" key="2">
    <source>
        <dbReference type="Pfam" id="PF01266"/>
    </source>
</evidence>
<protein>
    <submittedName>
        <fullName evidence="3">FAD-binding oxidoreductase</fullName>
    </submittedName>
</protein>
<dbReference type="InterPro" id="IPR036188">
    <property type="entry name" value="FAD/NAD-bd_sf"/>
</dbReference>
<dbReference type="GO" id="GO:0016491">
    <property type="term" value="F:oxidoreductase activity"/>
    <property type="evidence" value="ECO:0007669"/>
    <property type="project" value="UniProtKB-KW"/>
</dbReference>
<dbReference type="RefSeq" id="WP_166190768.1">
    <property type="nucleotide sequence ID" value="NZ_CP049811.1"/>
</dbReference>
<dbReference type="SUPFAM" id="SSF51905">
    <property type="entry name" value="FAD/NAD(P)-binding domain"/>
    <property type="match status" value="1"/>
</dbReference>
<organism evidence="3 4">
    <name type="scientific">Pontivivens nitratireducens</name>
    <dbReference type="NCBI Taxonomy" id="2758038"/>
    <lineage>
        <taxon>Bacteria</taxon>
        <taxon>Pseudomonadati</taxon>
        <taxon>Pseudomonadota</taxon>
        <taxon>Alphaproteobacteria</taxon>
        <taxon>Rhodobacterales</taxon>
        <taxon>Paracoccaceae</taxon>
        <taxon>Pontivivens</taxon>
    </lineage>
</organism>
<name>A0A6G7VM37_9RHOB</name>